<keyword evidence="1" id="KW-0472">Membrane</keyword>
<feature type="transmembrane region" description="Helical" evidence="1">
    <location>
        <begin position="12"/>
        <end position="29"/>
    </location>
</feature>
<organism evidence="2">
    <name type="scientific">Picea glauca</name>
    <name type="common">White spruce</name>
    <name type="synonym">Pinus glauca</name>
    <dbReference type="NCBI Taxonomy" id="3330"/>
    <lineage>
        <taxon>Eukaryota</taxon>
        <taxon>Viridiplantae</taxon>
        <taxon>Streptophyta</taxon>
        <taxon>Embryophyta</taxon>
        <taxon>Tracheophyta</taxon>
        <taxon>Spermatophyta</taxon>
        <taxon>Pinopsida</taxon>
        <taxon>Pinidae</taxon>
        <taxon>Conifers I</taxon>
        <taxon>Pinales</taxon>
        <taxon>Pinaceae</taxon>
        <taxon>Picea</taxon>
    </lineage>
</organism>
<dbReference type="EMBL" id="LKAM01000002">
    <property type="protein sequence ID" value="KUM49532.1"/>
    <property type="molecule type" value="Genomic_DNA"/>
</dbReference>
<sequence>MDDCDKLLDFPFPFFMPFILHVLYAFMESGKTNMNPHNRARSSWAKSQEQTRRLLVHGPTPDICFPFSLFPSMACKLQSRKRNLLHYNMGRILPSA</sequence>
<evidence type="ECO:0000256" key="1">
    <source>
        <dbReference type="SAM" id="Phobius"/>
    </source>
</evidence>
<keyword evidence="2" id="KW-0496">Mitochondrion</keyword>
<dbReference type="AlphaFoldDB" id="A0A101M256"/>
<proteinExistence type="predicted"/>
<comment type="caution">
    <text evidence="2">The sequence shown here is derived from an EMBL/GenBank/DDBJ whole genome shotgun (WGS) entry which is preliminary data.</text>
</comment>
<name>A0A101M256_PICGL</name>
<keyword evidence="1" id="KW-1133">Transmembrane helix</keyword>
<evidence type="ECO:0000313" key="2">
    <source>
        <dbReference type="EMBL" id="KUM49532.1"/>
    </source>
</evidence>
<reference evidence="2" key="1">
    <citation type="journal article" date="2015" name="Genome Biol. Evol.">
        <title>Organellar Genomes of White Spruce (Picea glauca): Assembly and Annotation.</title>
        <authorList>
            <person name="Jackman S.D."/>
            <person name="Warren R.L."/>
            <person name="Gibb E.A."/>
            <person name="Vandervalk B.P."/>
            <person name="Mohamadi H."/>
            <person name="Chu J."/>
            <person name="Raymond A."/>
            <person name="Pleasance S."/>
            <person name="Coope R."/>
            <person name="Wildung M.R."/>
            <person name="Ritland C.E."/>
            <person name="Bousquet J."/>
            <person name="Jones S.J."/>
            <person name="Bohlmann J."/>
            <person name="Birol I."/>
        </authorList>
    </citation>
    <scope>NUCLEOTIDE SEQUENCE [LARGE SCALE GENOMIC DNA]</scope>
    <source>
        <tissue evidence="2">Flushing bud</tissue>
    </source>
</reference>
<protein>
    <submittedName>
        <fullName evidence="2">Uncharacterized protein</fullName>
    </submittedName>
</protein>
<geneLocation type="mitochondrion" evidence="2"/>
<keyword evidence="1" id="KW-0812">Transmembrane</keyword>
<accession>A0A101M256</accession>
<gene>
    <name evidence="2" type="ORF">ABT39_MTgene2757</name>
</gene>